<reference evidence="3" key="1">
    <citation type="journal article" date="2019" name="Int. J. Syst. Evol. Microbiol.">
        <title>The Global Catalogue of Microorganisms (GCM) 10K type strain sequencing project: providing services to taxonomists for standard genome sequencing and annotation.</title>
        <authorList>
            <consortium name="The Broad Institute Genomics Platform"/>
            <consortium name="The Broad Institute Genome Sequencing Center for Infectious Disease"/>
            <person name="Wu L."/>
            <person name="Ma J."/>
        </authorList>
    </citation>
    <scope>NUCLEOTIDE SEQUENCE [LARGE SCALE GENOMIC DNA]</scope>
    <source>
        <strain evidence="3">JCM 4087</strain>
    </source>
</reference>
<feature type="transmembrane region" description="Helical" evidence="1">
    <location>
        <begin position="74"/>
        <end position="94"/>
    </location>
</feature>
<sequence>MSSITDYFERMHRREYENPTSHRFTVAGGILFLLAGIAVEIWTHDLTRALSLAAIGLGMVLYGISNVRLRESRWYWLPFATGIVLWFTAIYWMVRPIFVG</sequence>
<dbReference type="EMBL" id="JBHSPH010000001">
    <property type="protein sequence ID" value="MFC5861541.1"/>
    <property type="molecule type" value="Genomic_DNA"/>
</dbReference>
<dbReference type="Proteomes" id="UP001596091">
    <property type="component" value="Unassembled WGS sequence"/>
</dbReference>
<evidence type="ECO:0000313" key="2">
    <source>
        <dbReference type="EMBL" id="MFC5861541.1"/>
    </source>
</evidence>
<proteinExistence type="predicted"/>
<accession>A0ABW1ECF4</accession>
<dbReference type="RefSeq" id="WP_263333489.1">
    <property type="nucleotide sequence ID" value="NZ_JAGSYH010000002.1"/>
</dbReference>
<keyword evidence="1" id="KW-0472">Membrane</keyword>
<name>A0ABW1ECF4_9BACT</name>
<protein>
    <submittedName>
        <fullName evidence="2">Uncharacterized protein</fullName>
    </submittedName>
</protein>
<keyword evidence="1" id="KW-1133">Transmembrane helix</keyword>
<organism evidence="2 3">
    <name type="scientific">Acidicapsa dinghuensis</name>
    <dbReference type="NCBI Taxonomy" id="2218256"/>
    <lineage>
        <taxon>Bacteria</taxon>
        <taxon>Pseudomonadati</taxon>
        <taxon>Acidobacteriota</taxon>
        <taxon>Terriglobia</taxon>
        <taxon>Terriglobales</taxon>
        <taxon>Acidobacteriaceae</taxon>
        <taxon>Acidicapsa</taxon>
    </lineage>
</organism>
<feature type="transmembrane region" description="Helical" evidence="1">
    <location>
        <begin position="21"/>
        <end position="43"/>
    </location>
</feature>
<gene>
    <name evidence="2" type="ORF">ACFPT7_04505</name>
</gene>
<keyword evidence="1" id="KW-0812">Transmembrane</keyword>
<comment type="caution">
    <text evidence="2">The sequence shown here is derived from an EMBL/GenBank/DDBJ whole genome shotgun (WGS) entry which is preliminary data.</text>
</comment>
<evidence type="ECO:0000313" key="3">
    <source>
        <dbReference type="Proteomes" id="UP001596091"/>
    </source>
</evidence>
<feature type="transmembrane region" description="Helical" evidence="1">
    <location>
        <begin position="49"/>
        <end position="67"/>
    </location>
</feature>
<keyword evidence="3" id="KW-1185">Reference proteome</keyword>
<evidence type="ECO:0000256" key="1">
    <source>
        <dbReference type="SAM" id="Phobius"/>
    </source>
</evidence>